<reference evidence="3" key="1">
    <citation type="journal article" date="2015" name="Nat. Genet.">
        <title>The genome and transcriptome of the zoonotic hookworm Ancylostoma ceylanicum identify infection-specific gene families.</title>
        <authorList>
            <person name="Schwarz E.M."/>
            <person name="Hu Y."/>
            <person name="Antoshechkin I."/>
            <person name="Miller M.M."/>
            <person name="Sternberg P.W."/>
            <person name="Aroian R.V."/>
        </authorList>
    </citation>
    <scope>NUCLEOTIDE SEQUENCE</scope>
    <source>
        <strain evidence="3">HY135</strain>
    </source>
</reference>
<accession>A0A016RTT4</accession>
<proteinExistence type="predicted"/>
<gene>
    <name evidence="2" type="primary">Acey_s0385.g427</name>
    <name evidence="2" type="ORF">Y032_0385g427</name>
</gene>
<keyword evidence="3" id="KW-1185">Reference proteome</keyword>
<comment type="caution">
    <text evidence="2">The sequence shown here is derived from an EMBL/GenBank/DDBJ whole genome shotgun (WGS) entry which is preliminary data.</text>
</comment>
<evidence type="ECO:0000256" key="1">
    <source>
        <dbReference type="SAM" id="MobiDB-lite"/>
    </source>
</evidence>
<dbReference type="Proteomes" id="UP000024635">
    <property type="component" value="Unassembled WGS sequence"/>
</dbReference>
<feature type="region of interest" description="Disordered" evidence="1">
    <location>
        <begin position="76"/>
        <end position="110"/>
    </location>
</feature>
<dbReference type="AlphaFoldDB" id="A0A016RTT4"/>
<protein>
    <submittedName>
        <fullName evidence="2">Uncharacterized protein</fullName>
    </submittedName>
</protein>
<organism evidence="2 3">
    <name type="scientific">Ancylostoma ceylanicum</name>
    <dbReference type="NCBI Taxonomy" id="53326"/>
    <lineage>
        <taxon>Eukaryota</taxon>
        <taxon>Metazoa</taxon>
        <taxon>Ecdysozoa</taxon>
        <taxon>Nematoda</taxon>
        <taxon>Chromadorea</taxon>
        <taxon>Rhabditida</taxon>
        <taxon>Rhabditina</taxon>
        <taxon>Rhabditomorpha</taxon>
        <taxon>Strongyloidea</taxon>
        <taxon>Ancylostomatidae</taxon>
        <taxon>Ancylostomatinae</taxon>
        <taxon>Ancylostoma</taxon>
    </lineage>
</organism>
<sequence>MLPVRRLFLTSASADQYPDAIFTAGSGWTNPPSMNWCTGAFLTSPSADQHPYVFPTAWPRRTRVMAFSQLRNRRASVADANERAAAGGPPWRTPTNAPQPPGAAVRHCVG</sequence>
<evidence type="ECO:0000313" key="2">
    <source>
        <dbReference type="EMBL" id="EYB81384.1"/>
    </source>
</evidence>
<evidence type="ECO:0000313" key="3">
    <source>
        <dbReference type="Proteomes" id="UP000024635"/>
    </source>
</evidence>
<name>A0A016RTT4_9BILA</name>
<dbReference type="EMBL" id="JARK01001721">
    <property type="protein sequence ID" value="EYB81384.1"/>
    <property type="molecule type" value="Genomic_DNA"/>
</dbReference>